<evidence type="ECO:0000313" key="3">
    <source>
        <dbReference type="EMBL" id="MEB3103121.1"/>
    </source>
</evidence>
<name>A0ABU5ZKS7_9BACL</name>
<dbReference type="Proteomes" id="UP001310386">
    <property type="component" value="Unassembled WGS sequence"/>
</dbReference>
<dbReference type="NCBIfam" id="TIGR03092">
    <property type="entry name" value="SASP_sspI"/>
    <property type="match status" value="1"/>
</dbReference>
<comment type="caution">
    <text evidence="3">The sequence shown here is derived from an EMBL/GenBank/DDBJ whole genome shotgun (WGS) entry which is preliminary data.</text>
</comment>
<proteinExistence type="evidence at transcript level"/>
<reference evidence="3" key="1">
    <citation type="submission" date="2023-12" db="EMBL/GenBank/DDBJ databases">
        <title>Fervidustalea candida gen. nov., sp. nov., a novel member of the family Paenibacillaceae isolated from a geothermal area.</title>
        <authorList>
            <person name="Li W.-J."/>
            <person name="Jiao J.-Y."/>
            <person name="Chen Y."/>
        </authorList>
    </citation>
    <scope>NUCLEOTIDE SEQUENCE</scope>
    <source>
        <strain evidence="3">SYSU GA230002</strain>
    </source>
</reference>
<sequence>MNLNLRQAIIQRVQGKDEAELLDIIDGSIDTDERTLPGLGVLFEIIWKHCEQNTREELVLTLKEHLA</sequence>
<dbReference type="RefSeq" id="WP_371755249.1">
    <property type="nucleotide sequence ID" value="NZ_JAYJLD010000028.1"/>
</dbReference>
<dbReference type="Pfam" id="PF14098">
    <property type="entry name" value="SSPI"/>
    <property type="match status" value="1"/>
</dbReference>
<accession>A0ABU5ZKS7</accession>
<comment type="similarity">
    <text evidence="2">Belongs to the SspI family.</text>
</comment>
<evidence type="ECO:0000256" key="2">
    <source>
        <dbReference type="HAMAP-Rule" id="MF_00669"/>
    </source>
</evidence>
<evidence type="ECO:0000256" key="1">
    <source>
        <dbReference type="ARBA" id="ARBA00022969"/>
    </source>
</evidence>
<comment type="subcellular location">
    <subcellularLocation>
        <location evidence="2">Spore core</location>
    </subcellularLocation>
</comment>
<gene>
    <name evidence="2 3" type="primary">sspI</name>
    <name evidence="3" type="ORF">VF724_15800</name>
</gene>
<organism evidence="3 4">
    <name type="scientific">Ferviditalea candida</name>
    <dbReference type="NCBI Taxonomy" id="3108399"/>
    <lineage>
        <taxon>Bacteria</taxon>
        <taxon>Bacillati</taxon>
        <taxon>Bacillota</taxon>
        <taxon>Bacilli</taxon>
        <taxon>Bacillales</taxon>
        <taxon>Paenibacillaceae</taxon>
        <taxon>Ferviditalea</taxon>
    </lineage>
</organism>
<protein>
    <recommendedName>
        <fullName evidence="2">Small, acid-soluble spore protein I</fullName>
        <shortName evidence="2">SASP I</shortName>
    </recommendedName>
</protein>
<keyword evidence="4" id="KW-1185">Reference proteome</keyword>
<comment type="induction">
    <text evidence="2">Expressed only in the forespore compartment of sporulating cells.</text>
</comment>
<dbReference type="HAMAP" id="MF_00669">
    <property type="entry name" value="SspI"/>
    <property type="match status" value="1"/>
</dbReference>
<dbReference type="EMBL" id="JAYJLD010000028">
    <property type="protein sequence ID" value="MEB3103121.1"/>
    <property type="molecule type" value="Genomic_DNA"/>
</dbReference>
<evidence type="ECO:0000313" key="4">
    <source>
        <dbReference type="Proteomes" id="UP001310386"/>
    </source>
</evidence>
<keyword evidence="1 2" id="KW-0749">Sporulation</keyword>
<dbReference type="InterPro" id="IPR017525">
    <property type="entry name" value="SspI"/>
</dbReference>